<dbReference type="InterPro" id="IPR006058">
    <property type="entry name" value="2Fe2S_fd_BS"/>
</dbReference>
<keyword evidence="1" id="KW-0001">2Fe-2S</keyword>
<protein>
    <submittedName>
        <fullName evidence="7">(2Fe-2S)-binding protein</fullName>
    </submittedName>
</protein>
<dbReference type="InterPro" id="IPR036884">
    <property type="entry name" value="2Fe-2S-bd_dom_sf"/>
</dbReference>
<evidence type="ECO:0000256" key="4">
    <source>
        <dbReference type="ARBA" id="ARBA00023004"/>
    </source>
</evidence>
<evidence type="ECO:0000256" key="1">
    <source>
        <dbReference type="ARBA" id="ARBA00022714"/>
    </source>
</evidence>
<keyword evidence="8" id="KW-1185">Reference proteome</keyword>
<dbReference type="SUPFAM" id="SSF47741">
    <property type="entry name" value="CO dehydrogenase ISP C-domain like"/>
    <property type="match status" value="1"/>
</dbReference>
<comment type="caution">
    <text evidence="7">The sequence shown here is derived from an EMBL/GenBank/DDBJ whole genome shotgun (WGS) entry which is preliminary data.</text>
</comment>
<dbReference type="PROSITE" id="PS51085">
    <property type="entry name" value="2FE2S_FER_2"/>
    <property type="match status" value="1"/>
</dbReference>
<evidence type="ECO:0000256" key="2">
    <source>
        <dbReference type="ARBA" id="ARBA00022723"/>
    </source>
</evidence>
<organism evidence="7 8">
    <name type="scientific">Candidatus Clostridium radicumherbarum</name>
    <dbReference type="NCBI Taxonomy" id="3381662"/>
    <lineage>
        <taxon>Bacteria</taxon>
        <taxon>Bacillati</taxon>
        <taxon>Bacillota</taxon>
        <taxon>Clostridia</taxon>
        <taxon>Eubacteriales</taxon>
        <taxon>Clostridiaceae</taxon>
        <taxon>Clostridium</taxon>
    </lineage>
</organism>
<accession>A0ABW8TNJ8</accession>
<keyword evidence="5" id="KW-0411">Iron-sulfur</keyword>
<gene>
    <name evidence="7" type="ORF">ACJDUH_03225</name>
</gene>
<dbReference type="InterPro" id="IPR012675">
    <property type="entry name" value="Beta-grasp_dom_sf"/>
</dbReference>
<keyword evidence="3" id="KW-0560">Oxidoreductase</keyword>
<dbReference type="CDD" id="cd00207">
    <property type="entry name" value="fer2"/>
    <property type="match status" value="1"/>
</dbReference>
<dbReference type="SUPFAM" id="SSF54292">
    <property type="entry name" value="2Fe-2S ferredoxin-like"/>
    <property type="match status" value="1"/>
</dbReference>
<dbReference type="Pfam" id="PF01799">
    <property type="entry name" value="Fer2_2"/>
    <property type="match status" value="1"/>
</dbReference>
<feature type="domain" description="2Fe-2S ferredoxin-type" evidence="6">
    <location>
        <begin position="1"/>
        <end position="77"/>
    </location>
</feature>
<dbReference type="PANTHER" id="PTHR44379">
    <property type="entry name" value="OXIDOREDUCTASE WITH IRON-SULFUR SUBUNIT"/>
    <property type="match status" value="1"/>
</dbReference>
<dbReference type="InterPro" id="IPR001041">
    <property type="entry name" value="2Fe-2S_ferredoxin-type"/>
</dbReference>
<dbReference type="InterPro" id="IPR051452">
    <property type="entry name" value="Diverse_Oxidoreductases"/>
</dbReference>
<dbReference type="RefSeq" id="WP_406763711.1">
    <property type="nucleotide sequence ID" value="NZ_JBJHZY010000001.1"/>
</dbReference>
<dbReference type="Gene3D" id="3.10.20.30">
    <property type="match status" value="1"/>
</dbReference>
<dbReference type="InterPro" id="IPR036010">
    <property type="entry name" value="2Fe-2S_ferredoxin-like_sf"/>
</dbReference>
<dbReference type="Proteomes" id="UP001623661">
    <property type="component" value="Unassembled WGS sequence"/>
</dbReference>
<evidence type="ECO:0000313" key="7">
    <source>
        <dbReference type="EMBL" id="MFL0267103.1"/>
    </source>
</evidence>
<dbReference type="InterPro" id="IPR002888">
    <property type="entry name" value="2Fe-2S-bd"/>
</dbReference>
<keyword evidence="2" id="KW-0479">Metal-binding</keyword>
<reference evidence="7 8" key="1">
    <citation type="submission" date="2024-11" db="EMBL/GenBank/DDBJ databases">
        <authorList>
            <person name="Heng Y.C."/>
            <person name="Lim A.C.H."/>
            <person name="Lee J.K.Y."/>
            <person name="Kittelmann S."/>
        </authorList>
    </citation>
    <scope>NUCLEOTIDE SEQUENCE [LARGE SCALE GENOMIC DNA]</scope>
    <source>
        <strain evidence="7 8">WILCCON 0202</strain>
    </source>
</reference>
<dbReference type="EMBL" id="JBJHZY010000001">
    <property type="protein sequence ID" value="MFL0267103.1"/>
    <property type="molecule type" value="Genomic_DNA"/>
</dbReference>
<dbReference type="Pfam" id="PF00111">
    <property type="entry name" value="Fer2"/>
    <property type="match status" value="1"/>
</dbReference>
<keyword evidence="4" id="KW-0408">Iron</keyword>
<proteinExistence type="predicted"/>
<evidence type="ECO:0000313" key="8">
    <source>
        <dbReference type="Proteomes" id="UP001623661"/>
    </source>
</evidence>
<name>A0ABW8TNJ8_9CLOT</name>
<evidence type="ECO:0000256" key="5">
    <source>
        <dbReference type="ARBA" id="ARBA00023014"/>
    </source>
</evidence>
<sequence length="154" mass="16594">MKVTIKVNGKDYIKEIDPLLRLIDFIRDEIKLKGTKEGCGEGECGACTVILNGKTVNSCITLAAACDGAEITTIEGVSEDGMHPIQQAFLEVNAVQCGYCIPGMVLSTKALLDKNLDADDEEIREGIAGNLCRCTGYEKIVEGIKLAQLKIKNS</sequence>
<dbReference type="Gene3D" id="1.10.150.120">
    <property type="entry name" value="[2Fe-2S]-binding domain"/>
    <property type="match status" value="1"/>
</dbReference>
<dbReference type="PROSITE" id="PS00197">
    <property type="entry name" value="2FE2S_FER_1"/>
    <property type="match status" value="1"/>
</dbReference>
<dbReference type="PANTHER" id="PTHR44379:SF5">
    <property type="entry name" value="OXIDOREDUCTASE WITH IRON-SULFUR SUBUNIT"/>
    <property type="match status" value="1"/>
</dbReference>
<evidence type="ECO:0000259" key="6">
    <source>
        <dbReference type="PROSITE" id="PS51085"/>
    </source>
</evidence>
<evidence type="ECO:0000256" key="3">
    <source>
        <dbReference type="ARBA" id="ARBA00023002"/>
    </source>
</evidence>